<keyword evidence="1" id="KW-1133">Transmembrane helix</keyword>
<dbReference type="EMBL" id="JACBZF010000008">
    <property type="protein sequence ID" value="NYH96877.1"/>
    <property type="molecule type" value="Genomic_DNA"/>
</dbReference>
<evidence type="ECO:0000256" key="1">
    <source>
        <dbReference type="SAM" id="Phobius"/>
    </source>
</evidence>
<keyword evidence="3" id="KW-1185">Reference proteome</keyword>
<evidence type="ECO:0000313" key="2">
    <source>
        <dbReference type="EMBL" id="NYH96877.1"/>
    </source>
</evidence>
<accession>A0A7Z0BX15</accession>
<dbReference type="Gene3D" id="1.25.40.10">
    <property type="entry name" value="Tetratricopeptide repeat domain"/>
    <property type="match status" value="1"/>
</dbReference>
<reference evidence="2 3" key="1">
    <citation type="submission" date="2020-07" db="EMBL/GenBank/DDBJ databases">
        <title>Genomic Encyclopedia of Type Strains, Phase IV (KMG-IV): sequencing the most valuable type-strain genomes for metagenomic binning, comparative biology and taxonomic classification.</title>
        <authorList>
            <person name="Goeker M."/>
        </authorList>
    </citation>
    <scope>NUCLEOTIDE SEQUENCE [LARGE SCALE GENOMIC DNA]</scope>
    <source>
        <strain evidence="2 3">DSM 29043</strain>
    </source>
</reference>
<dbReference type="AlphaFoldDB" id="A0A7Z0BX15"/>
<evidence type="ECO:0000313" key="3">
    <source>
        <dbReference type="Proteomes" id="UP000522081"/>
    </source>
</evidence>
<dbReference type="SUPFAM" id="SSF48452">
    <property type="entry name" value="TPR-like"/>
    <property type="match status" value="1"/>
</dbReference>
<dbReference type="Pfam" id="PF13432">
    <property type="entry name" value="TPR_16"/>
    <property type="match status" value="1"/>
</dbReference>
<comment type="caution">
    <text evidence="2">The sequence shown here is derived from an EMBL/GenBank/DDBJ whole genome shotgun (WGS) entry which is preliminary data.</text>
</comment>
<gene>
    <name evidence="2" type="ORF">FHS75_003228</name>
</gene>
<proteinExistence type="predicted"/>
<sequence length="219" mass="23062">MNWVLAIALALAAFVFAAFVLKTPRRGWEALAAALLLGIAGYGLQASPGLPGSPTPPPAIEPGGAEGLVEARRALVGREGMPSSNWLVVGDALVRNGNFGDAAGMLLAAVEEDPEDYEAWLALGNALTAHADGTLTPAALYAYRKASEAAPAAPGPPFFLGLGHAQAGQFDEARDLWAEALKRTPEDSPIRPELEARLARLLELEAMIEMQRNMQGGER</sequence>
<dbReference type="Proteomes" id="UP000522081">
    <property type="component" value="Unassembled WGS sequence"/>
</dbReference>
<dbReference type="RefSeq" id="WP_179408681.1">
    <property type="nucleotide sequence ID" value="NZ_BMGF01000010.1"/>
</dbReference>
<organism evidence="2 3">
    <name type="scientific">Novosphingobium marinum</name>
    <dbReference type="NCBI Taxonomy" id="1514948"/>
    <lineage>
        <taxon>Bacteria</taxon>
        <taxon>Pseudomonadati</taxon>
        <taxon>Pseudomonadota</taxon>
        <taxon>Alphaproteobacteria</taxon>
        <taxon>Sphingomonadales</taxon>
        <taxon>Sphingomonadaceae</taxon>
        <taxon>Novosphingobium</taxon>
    </lineage>
</organism>
<protein>
    <submittedName>
        <fullName evidence="2">Cytochrome c-type biogenesis protein CcmH</fullName>
    </submittedName>
</protein>
<dbReference type="InterPro" id="IPR011990">
    <property type="entry name" value="TPR-like_helical_dom_sf"/>
</dbReference>
<feature type="transmembrane region" description="Helical" evidence="1">
    <location>
        <begin position="27"/>
        <end position="44"/>
    </location>
</feature>
<keyword evidence="1" id="KW-0812">Transmembrane</keyword>
<keyword evidence="1" id="KW-0472">Membrane</keyword>
<name>A0A7Z0BX15_9SPHN</name>